<dbReference type="PANTHER" id="PTHR12670:SF1">
    <property type="entry name" value="NEUTRAL CERAMIDASE"/>
    <property type="match status" value="1"/>
</dbReference>
<evidence type="ECO:0000259" key="4">
    <source>
        <dbReference type="Pfam" id="PF04734"/>
    </source>
</evidence>
<dbReference type="GO" id="GO:0042759">
    <property type="term" value="P:long-chain fatty acid biosynthetic process"/>
    <property type="evidence" value="ECO:0007669"/>
    <property type="project" value="TreeGrafter"/>
</dbReference>
<dbReference type="InParanoid" id="W0RRW4"/>
<gene>
    <name evidence="5" type="ORF">J421_5535</name>
</gene>
<feature type="domain" description="Neutral/alkaline non-lysosomal ceramidase N-terminal" evidence="4">
    <location>
        <begin position="71"/>
        <end position="242"/>
    </location>
</feature>
<evidence type="ECO:0000256" key="1">
    <source>
        <dbReference type="PIRSR" id="PIRSR606823-2"/>
    </source>
</evidence>
<evidence type="ECO:0000313" key="5">
    <source>
        <dbReference type="EMBL" id="AHG93070.1"/>
    </source>
</evidence>
<feature type="binding site" evidence="1">
    <location>
        <position position="162"/>
    </location>
    <ligand>
        <name>Zn(2+)</name>
        <dbReference type="ChEBI" id="CHEBI:29105"/>
    </ligand>
</feature>
<evidence type="ECO:0000256" key="2">
    <source>
        <dbReference type="RuleBase" id="RU366019"/>
    </source>
</evidence>
<feature type="signal peptide" evidence="3">
    <location>
        <begin position="1"/>
        <end position="24"/>
    </location>
</feature>
<keyword evidence="3" id="KW-0732">Signal</keyword>
<dbReference type="InterPro" id="IPR006823">
    <property type="entry name" value="Ceramidase_alk"/>
</dbReference>
<dbReference type="InterPro" id="IPR031329">
    <property type="entry name" value="NEUT/ALK_ceramidase_N"/>
</dbReference>
<dbReference type="PROSITE" id="PS51257">
    <property type="entry name" value="PROKAR_LIPOPROTEIN"/>
    <property type="match status" value="1"/>
</dbReference>
<dbReference type="Pfam" id="PF04734">
    <property type="entry name" value="Ceramidase_alk"/>
    <property type="match status" value="2"/>
</dbReference>
<dbReference type="KEGG" id="gba:J421_5535"/>
<feature type="chain" id="PRO_5004794748" description="Neutral ceramidase" evidence="3">
    <location>
        <begin position="25"/>
        <end position="752"/>
    </location>
</feature>
<comment type="catalytic activity">
    <reaction evidence="2">
        <text>an N-acylsphing-4-enine + H2O = sphing-4-enine + a fatty acid</text>
        <dbReference type="Rhea" id="RHEA:20856"/>
        <dbReference type="ChEBI" id="CHEBI:15377"/>
        <dbReference type="ChEBI" id="CHEBI:28868"/>
        <dbReference type="ChEBI" id="CHEBI:52639"/>
        <dbReference type="ChEBI" id="CHEBI:57756"/>
        <dbReference type="EC" id="3.5.1.23"/>
    </reaction>
</comment>
<dbReference type="HOGENOM" id="CLU_369968_0_0_0"/>
<dbReference type="GO" id="GO:0046514">
    <property type="term" value="P:ceramide catabolic process"/>
    <property type="evidence" value="ECO:0007669"/>
    <property type="project" value="InterPro"/>
</dbReference>
<dbReference type="GO" id="GO:0016020">
    <property type="term" value="C:membrane"/>
    <property type="evidence" value="ECO:0007669"/>
    <property type="project" value="GOC"/>
</dbReference>
<keyword evidence="6" id="KW-1185">Reference proteome</keyword>
<dbReference type="GO" id="GO:0046512">
    <property type="term" value="P:sphingosine biosynthetic process"/>
    <property type="evidence" value="ECO:0007669"/>
    <property type="project" value="TreeGrafter"/>
</dbReference>
<proteinExistence type="inferred from homology"/>
<geneLocation type="plasmid" evidence="5 6">
    <name>1</name>
</geneLocation>
<sequence length="752" mass="79381">MGAPVRPRRIAWLVAACVACIASACSHTTPLLRALAPLGCELSETCNAAAPVVVPAYRLGTATWHPGRLVAGAARVDITPPVGFPTGGHGPAGGFARAYWTRLHARAFFFADADGRPLILVSCDLFAVPGGLAAAVSRAVAERWADSGLVVPPEAVVIAATHTHQGPGNFLTAAIYNQFAATYQGFDAALFDFLVGRVTLAVDSAIADARHGGAATLVRQSARLPDTLLLNRSPETFLANWNAQALLDRLEPREVKCAPTIERGEALATGWTLPGCPRRRAADPTATVLSVERAGRRVASLVFVAVHPTVLDHGAPLYSSDFLGQAVSTMERRGGEIVGVFNGAEGDVVPSRGARDMREVRRVADAMTTALDAVRAAPRDTIVVASIDARRALLVPGADYGGALRLPADAVVGVPALGGAEDDRQVLHALGWHEGVIRVPREGQGLKQPALDADLVPLRLTPLFAPRWKFPAELPVTLARLGTLRIAAVPLEMSTALGLALRDSLGGGPLELVGLANEYASYTATADEYARQDYMGASTLWGAGEGGALIAALRCLTGAPMVDCARLVRADPTVVPARTYRPGKKPDASAGANRVGASWVGDSLPAPDDGFADVLRDVRGAPARALPYFEWTETVAVRDEFDAAAARRVEILEQRGDGWVVRTTPRGTPDDDGDAGVLTVLRQGRTASADAGDAHRWAAIWLAPALEDALPAGTYKFRVTVQHAGTTVVHESCPFRVRWPAARREQARTNCA</sequence>
<keyword evidence="2" id="KW-0746">Sphingolipid metabolism</keyword>
<keyword evidence="5" id="KW-0614">Plasmid</keyword>
<keyword evidence="1" id="KW-0862">Zinc</keyword>
<keyword evidence="1" id="KW-0479">Metal-binding</keyword>
<comment type="similarity">
    <text evidence="2">Belongs to the neutral ceramidase family.</text>
</comment>
<name>W0RRW4_9BACT</name>
<organism evidence="5 6">
    <name type="scientific">Gemmatirosa kalamazoonensis</name>
    <dbReference type="NCBI Taxonomy" id="861299"/>
    <lineage>
        <taxon>Bacteria</taxon>
        <taxon>Pseudomonadati</taxon>
        <taxon>Gemmatimonadota</taxon>
        <taxon>Gemmatimonadia</taxon>
        <taxon>Gemmatimonadales</taxon>
        <taxon>Gemmatimonadaceae</taxon>
        <taxon>Gemmatirosa</taxon>
    </lineage>
</organism>
<dbReference type="EMBL" id="CP007129">
    <property type="protein sequence ID" value="AHG93070.1"/>
    <property type="molecule type" value="Genomic_DNA"/>
</dbReference>
<dbReference type="PANTHER" id="PTHR12670">
    <property type="entry name" value="CERAMIDASE"/>
    <property type="match status" value="1"/>
</dbReference>
<accession>W0RRW4</accession>
<reference evidence="5 6" key="1">
    <citation type="journal article" date="2014" name="Genome Announc.">
        <title>Genome Sequence and Methylome of Soil Bacterium Gemmatirosa kalamazoonensis KBS708T, a Member of the Rarely Cultivated Gemmatimonadetes Phylum.</title>
        <authorList>
            <person name="Debruyn J.M."/>
            <person name="Radosevich M."/>
            <person name="Wommack K.E."/>
            <person name="Polson S.W."/>
            <person name="Hauser L.J."/>
            <person name="Fawaz M.N."/>
            <person name="Korlach J."/>
            <person name="Tsai Y.C."/>
        </authorList>
    </citation>
    <scope>NUCLEOTIDE SEQUENCE [LARGE SCALE GENOMIC DNA]</scope>
    <source>
        <strain evidence="5 6">KBS708</strain>
        <plasmid evidence="6">Plasmid 1</plasmid>
    </source>
</reference>
<dbReference type="GO" id="GO:0017040">
    <property type="term" value="F:N-acylsphingosine amidohydrolase activity"/>
    <property type="evidence" value="ECO:0007669"/>
    <property type="project" value="UniProtKB-UniRule"/>
</dbReference>
<dbReference type="Proteomes" id="UP000019151">
    <property type="component" value="Plasmid 1"/>
</dbReference>
<dbReference type="EC" id="3.5.1.23" evidence="2"/>
<evidence type="ECO:0000313" key="6">
    <source>
        <dbReference type="Proteomes" id="UP000019151"/>
    </source>
</evidence>
<keyword evidence="2" id="KW-0378">Hydrolase</keyword>
<dbReference type="AlphaFoldDB" id="W0RRW4"/>
<dbReference type="GO" id="GO:0005576">
    <property type="term" value="C:extracellular region"/>
    <property type="evidence" value="ECO:0007669"/>
    <property type="project" value="TreeGrafter"/>
</dbReference>
<dbReference type="GO" id="GO:0046872">
    <property type="term" value="F:metal ion binding"/>
    <property type="evidence" value="ECO:0007669"/>
    <property type="project" value="UniProtKB-KW"/>
</dbReference>
<protein>
    <recommendedName>
        <fullName evidence="2">Neutral ceramidase</fullName>
        <ecNumber evidence="2">3.5.1.23</ecNumber>
    </recommendedName>
</protein>
<evidence type="ECO:0000256" key="3">
    <source>
        <dbReference type="SAM" id="SignalP"/>
    </source>
</evidence>
<comment type="cofactor">
    <cofactor evidence="1">
        <name>Zn(2+)</name>
        <dbReference type="ChEBI" id="CHEBI:29105"/>
    </cofactor>
    <text evidence="1">Binds 1 zinc ion per subunit.</text>
</comment>
<keyword evidence="2" id="KW-0443">Lipid metabolism</keyword>
<feature type="domain" description="Neutral/alkaline non-lysosomal ceramidase N-terminal" evidence="4">
    <location>
        <begin position="470"/>
        <end position="545"/>
    </location>
</feature>